<keyword evidence="1" id="KW-0472">Membrane</keyword>
<sequence length="132" mass="13852">MSCSRDHRILQWVVVELLLSLLGCGVAAAGGWRLVGGGALPAQIHFGKSDRDRKRRRRNGPARRIAAAGSCAKESHGQRPGSVVVHVEQALVVGWVDGCVWGRVGLELLIVVGSCQSCSARNSGGACIDSPG</sequence>
<evidence type="ECO:0000313" key="2">
    <source>
        <dbReference type="EMBL" id="JAD72559.1"/>
    </source>
</evidence>
<keyword evidence="1" id="KW-1133">Transmembrane helix</keyword>
<dbReference type="AlphaFoldDB" id="A0A0A9C8E1"/>
<evidence type="ECO:0000256" key="1">
    <source>
        <dbReference type="SAM" id="Phobius"/>
    </source>
</evidence>
<reference evidence="2" key="1">
    <citation type="submission" date="2014-09" db="EMBL/GenBank/DDBJ databases">
        <authorList>
            <person name="Magalhaes I.L.F."/>
            <person name="Oliveira U."/>
            <person name="Santos F.R."/>
            <person name="Vidigal T.H.D.A."/>
            <person name="Brescovit A.D."/>
            <person name="Santos A.J."/>
        </authorList>
    </citation>
    <scope>NUCLEOTIDE SEQUENCE</scope>
    <source>
        <tissue evidence="2">Shoot tissue taken approximately 20 cm above the soil surface</tissue>
    </source>
</reference>
<reference evidence="2" key="2">
    <citation type="journal article" date="2015" name="Data Brief">
        <title>Shoot transcriptome of the giant reed, Arundo donax.</title>
        <authorList>
            <person name="Barrero R.A."/>
            <person name="Guerrero F.D."/>
            <person name="Moolhuijzen P."/>
            <person name="Goolsby J.A."/>
            <person name="Tidwell J."/>
            <person name="Bellgard S.E."/>
            <person name="Bellgard M.I."/>
        </authorList>
    </citation>
    <scope>NUCLEOTIDE SEQUENCE</scope>
    <source>
        <tissue evidence="2">Shoot tissue taken approximately 20 cm above the soil surface</tissue>
    </source>
</reference>
<dbReference type="EMBL" id="GBRH01225336">
    <property type="protein sequence ID" value="JAD72559.1"/>
    <property type="molecule type" value="Transcribed_RNA"/>
</dbReference>
<keyword evidence="1" id="KW-0812">Transmembrane</keyword>
<accession>A0A0A9C8E1</accession>
<organism evidence="2">
    <name type="scientific">Arundo donax</name>
    <name type="common">Giant reed</name>
    <name type="synonym">Donax arundinaceus</name>
    <dbReference type="NCBI Taxonomy" id="35708"/>
    <lineage>
        <taxon>Eukaryota</taxon>
        <taxon>Viridiplantae</taxon>
        <taxon>Streptophyta</taxon>
        <taxon>Embryophyta</taxon>
        <taxon>Tracheophyta</taxon>
        <taxon>Spermatophyta</taxon>
        <taxon>Magnoliopsida</taxon>
        <taxon>Liliopsida</taxon>
        <taxon>Poales</taxon>
        <taxon>Poaceae</taxon>
        <taxon>PACMAD clade</taxon>
        <taxon>Arundinoideae</taxon>
        <taxon>Arundineae</taxon>
        <taxon>Arundo</taxon>
    </lineage>
</organism>
<name>A0A0A9C8E1_ARUDO</name>
<proteinExistence type="predicted"/>
<feature type="transmembrane region" description="Helical" evidence="1">
    <location>
        <begin position="12"/>
        <end position="35"/>
    </location>
</feature>
<protein>
    <submittedName>
        <fullName evidence="2">Uncharacterized protein</fullName>
    </submittedName>
</protein>